<organism evidence="2 3">
    <name type="scientific">Novosphingobium umbonatum</name>
    <dbReference type="NCBI Taxonomy" id="1908524"/>
    <lineage>
        <taxon>Bacteria</taxon>
        <taxon>Pseudomonadati</taxon>
        <taxon>Pseudomonadota</taxon>
        <taxon>Alphaproteobacteria</taxon>
        <taxon>Sphingomonadales</taxon>
        <taxon>Sphingomonadaceae</taxon>
        <taxon>Novosphingobium</taxon>
    </lineage>
</organism>
<evidence type="ECO:0000313" key="2">
    <source>
        <dbReference type="EMBL" id="RVU06372.1"/>
    </source>
</evidence>
<keyword evidence="1" id="KW-0812">Transmembrane</keyword>
<reference evidence="2 3" key="1">
    <citation type="submission" date="2019-01" db="EMBL/GenBank/DDBJ databases">
        <authorList>
            <person name="Chen W.-M."/>
        </authorList>
    </citation>
    <scope>NUCLEOTIDE SEQUENCE [LARGE SCALE GENOMIC DNA]</scope>
    <source>
        <strain evidence="2 3">FSY-9</strain>
    </source>
</reference>
<evidence type="ECO:0000256" key="1">
    <source>
        <dbReference type="SAM" id="Phobius"/>
    </source>
</evidence>
<feature type="transmembrane region" description="Helical" evidence="1">
    <location>
        <begin position="99"/>
        <end position="116"/>
    </location>
</feature>
<dbReference type="EMBL" id="SACO01000003">
    <property type="protein sequence ID" value="RVU06372.1"/>
    <property type="molecule type" value="Genomic_DNA"/>
</dbReference>
<keyword evidence="3" id="KW-1185">Reference proteome</keyword>
<dbReference type="Proteomes" id="UP000282837">
    <property type="component" value="Unassembled WGS sequence"/>
</dbReference>
<keyword evidence="1" id="KW-1133">Transmembrane helix</keyword>
<dbReference type="Pfam" id="PF07301">
    <property type="entry name" value="DUF1453"/>
    <property type="match status" value="1"/>
</dbReference>
<dbReference type="OrthoDB" id="31020at165696"/>
<comment type="caution">
    <text evidence="2">The sequence shown here is derived from an EMBL/GenBank/DDBJ whole genome shotgun (WGS) entry which is preliminary data.</text>
</comment>
<dbReference type="RefSeq" id="WP_127707205.1">
    <property type="nucleotide sequence ID" value="NZ_SACO01000003.1"/>
</dbReference>
<gene>
    <name evidence="2" type="ORF">EOE18_06005</name>
</gene>
<protein>
    <submittedName>
        <fullName evidence="2">DUF1453 family protein</fullName>
    </submittedName>
</protein>
<proteinExistence type="predicted"/>
<feature type="transmembrane region" description="Helical" evidence="1">
    <location>
        <begin position="60"/>
        <end position="78"/>
    </location>
</feature>
<dbReference type="AlphaFoldDB" id="A0A437N950"/>
<name>A0A437N950_9SPHN</name>
<feature type="transmembrane region" description="Helical" evidence="1">
    <location>
        <begin position="36"/>
        <end position="54"/>
    </location>
</feature>
<dbReference type="InterPro" id="IPR058247">
    <property type="entry name" value="DUF1453"/>
</dbReference>
<keyword evidence="1" id="KW-0472">Membrane</keyword>
<evidence type="ECO:0000313" key="3">
    <source>
        <dbReference type="Proteomes" id="UP000282837"/>
    </source>
</evidence>
<accession>A0A437N950</accession>
<feature type="transmembrane region" description="Helical" evidence="1">
    <location>
        <begin position="6"/>
        <end position="24"/>
    </location>
</feature>
<sequence>MAASNHLGIWIAVTIVALVMLLRAREIGRERVLKLRWVWVVPVLVVSGIGFMLSRQHPDAAQIGGLALGAVLGLPLGWHRGKLTALRLDDASGALMMRPSAASMVLLMGLVAARQYTRFQMMDMPPSPWLDMASEALLGMAIGSVCAFRVELALRGRRLLDGL</sequence>